<reference evidence="10 11" key="1">
    <citation type="submission" date="2018-06" db="EMBL/GenBank/DDBJ databases">
        <authorList>
            <consortium name="Pathogen Informatics"/>
            <person name="Doyle S."/>
        </authorList>
    </citation>
    <scope>NUCLEOTIDE SEQUENCE [LARGE SCALE GENOMIC DNA]</scope>
    <source>
        <strain evidence="10 11">NCTC11388</strain>
    </source>
</reference>
<evidence type="ECO:0000313" key="10">
    <source>
        <dbReference type="EMBL" id="SUJ26999.1"/>
    </source>
</evidence>
<evidence type="ECO:0000256" key="4">
    <source>
        <dbReference type="ARBA" id="ARBA00022692"/>
    </source>
</evidence>
<evidence type="ECO:0000313" key="11">
    <source>
        <dbReference type="Proteomes" id="UP000254893"/>
    </source>
</evidence>
<evidence type="ECO:0000256" key="5">
    <source>
        <dbReference type="ARBA" id="ARBA00023136"/>
    </source>
</evidence>
<dbReference type="PROSITE" id="PS52016">
    <property type="entry name" value="TONB_DEPENDENT_REC_3"/>
    <property type="match status" value="1"/>
</dbReference>
<dbReference type="InterPro" id="IPR037066">
    <property type="entry name" value="Plug_dom_sf"/>
</dbReference>
<comment type="similarity">
    <text evidence="7">Belongs to the TonB-dependent receptor family.</text>
</comment>
<dbReference type="InterPro" id="IPR012910">
    <property type="entry name" value="Plug_dom"/>
</dbReference>
<evidence type="ECO:0000256" key="6">
    <source>
        <dbReference type="ARBA" id="ARBA00023237"/>
    </source>
</evidence>
<feature type="compositionally biased region" description="Polar residues" evidence="8">
    <location>
        <begin position="66"/>
        <end position="82"/>
    </location>
</feature>
<evidence type="ECO:0000256" key="8">
    <source>
        <dbReference type="SAM" id="MobiDB-lite"/>
    </source>
</evidence>
<dbReference type="NCBIfam" id="TIGR04056">
    <property type="entry name" value="OMP_RagA_SusC"/>
    <property type="match status" value="1"/>
</dbReference>
<protein>
    <submittedName>
        <fullName evidence="10">Outer membrane cobalamin receptor protein</fullName>
    </submittedName>
</protein>
<keyword evidence="5 7" id="KW-0472">Membrane</keyword>
<feature type="region of interest" description="Disordered" evidence="8">
    <location>
        <begin position="58"/>
        <end position="82"/>
    </location>
</feature>
<dbReference type="SUPFAM" id="SSF49464">
    <property type="entry name" value="Carboxypeptidase regulatory domain-like"/>
    <property type="match status" value="1"/>
</dbReference>
<dbReference type="AlphaFoldDB" id="A0A380CR86"/>
<sequence>MKSRLLSERYQHRLYWKLLMLSPTLIFALPNQSFASKVKTETNFYSVASQSTLSGTVKDEGGNPLSGVTVTEKGTQNSASTNNEGKFELKVTSGSAILVFTFIGYETIELPASAVASVVMKSANEALEEVVIVGYGAQKKSDLTGSIATVSSKSLENINSPNIVDKLQGKVSGLNINTGNARPGTTASLSIRGENSISASNDPLIILDGIPFSGSLGDIASNTIENISVLKDASSTAIYGSRAANGVILITSKKGMAGKPRMSYNGYFGVQNVERRLDLMNGAEYIQFMRDYQISKGKTGDQLNPENYLFANVLQQYRKGEEVDWQNVIFNDNAAVHEHQLSFSGGSDKSDYYASVAYLNQDGLVKNTPYERFNLNLNLNQHLTSWLKLGLAVQASQGKRNGVQPSIDNAVKMSPYGINRDENGNIVTYPMYAQTLYPHPFADENGINDDIKRTVYANTFLDIKLPVKGLSFKTTFGTNYQNLEQSYYYGSNTLNGMGVRGKGEIYNNNKYDWTWENLLTYDRSFGDHKLNIVGLYSASESQEKWSRLYGEDFVADVGYNNLGSAAKNQKITSGLTNTALISYMGRINYGYKERYLLTLTGRSDGYSAFSKNDKYAFFPSVAGAWVISKEDFFTSELINTLKLRASYGKNGNQAVSPYQTYNRLSKIDYLFGDGATVSNGLIMNYNGRGSTNLKWETTNSLNVGVDFGIWNDRISGNVDFYKAKTSDLLMSRQVPVMNGYNTIMSNIGQTENVGIEVGLNTKNIVKDDFTWSSSINFAYNKNKIVKLRGDGKDDLTNAWLIGQPIRVFYDYKVIGVWQKEDDIANSHQPAAKPGDAKLADINGDGKITAADRTVMGNKVPVYTLGFGNEFTYKKFSLSVFMNGAFDVTKEDNFKNIERFLPNNGANYLADMAYWTPERPSNDIPSPGYTPVNNHSYYLNASYWRIRDVSLGYTFSGERLERLNIGSIRAFINGRNLYTFTNVKGFNPEALNVSTVTGNPTNTNILSPYPSARTFSLGVNVQF</sequence>
<dbReference type="Pfam" id="PF13715">
    <property type="entry name" value="CarbopepD_reg_2"/>
    <property type="match status" value="1"/>
</dbReference>
<feature type="domain" description="TonB-dependent receptor plug" evidence="9">
    <location>
        <begin position="140"/>
        <end position="247"/>
    </location>
</feature>
<organism evidence="10 11">
    <name type="scientific">Sphingobacterium spiritivorum</name>
    <name type="common">Flavobacterium spiritivorum</name>
    <dbReference type="NCBI Taxonomy" id="258"/>
    <lineage>
        <taxon>Bacteria</taxon>
        <taxon>Pseudomonadati</taxon>
        <taxon>Bacteroidota</taxon>
        <taxon>Sphingobacteriia</taxon>
        <taxon>Sphingobacteriales</taxon>
        <taxon>Sphingobacteriaceae</taxon>
        <taxon>Sphingobacterium</taxon>
    </lineage>
</organism>
<dbReference type="Gene3D" id="2.60.40.1120">
    <property type="entry name" value="Carboxypeptidase-like, regulatory domain"/>
    <property type="match status" value="1"/>
</dbReference>
<dbReference type="InterPro" id="IPR008969">
    <property type="entry name" value="CarboxyPept-like_regulatory"/>
</dbReference>
<dbReference type="GO" id="GO:0009279">
    <property type="term" value="C:cell outer membrane"/>
    <property type="evidence" value="ECO:0007669"/>
    <property type="project" value="UniProtKB-SubCell"/>
</dbReference>
<keyword evidence="3 7" id="KW-1134">Transmembrane beta strand</keyword>
<dbReference type="EMBL" id="UGYW01000002">
    <property type="protein sequence ID" value="SUJ26999.1"/>
    <property type="molecule type" value="Genomic_DNA"/>
</dbReference>
<evidence type="ECO:0000256" key="1">
    <source>
        <dbReference type="ARBA" id="ARBA00004571"/>
    </source>
</evidence>
<proteinExistence type="inferred from homology"/>
<accession>A0A380CR86</accession>
<dbReference type="Gene3D" id="2.40.170.20">
    <property type="entry name" value="TonB-dependent receptor, beta-barrel domain"/>
    <property type="match status" value="1"/>
</dbReference>
<evidence type="ECO:0000256" key="2">
    <source>
        <dbReference type="ARBA" id="ARBA00022448"/>
    </source>
</evidence>
<keyword evidence="2 7" id="KW-0813">Transport</keyword>
<evidence type="ECO:0000256" key="3">
    <source>
        <dbReference type="ARBA" id="ARBA00022452"/>
    </source>
</evidence>
<keyword evidence="6 7" id="KW-0998">Cell outer membrane</keyword>
<dbReference type="NCBIfam" id="TIGR04057">
    <property type="entry name" value="SusC_RagA_signa"/>
    <property type="match status" value="1"/>
</dbReference>
<name>A0A380CR86_SPHSI</name>
<dbReference type="InterPro" id="IPR023997">
    <property type="entry name" value="TonB-dep_OMP_SusC/RagA_CS"/>
</dbReference>
<dbReference type="Pfam" id="PF07715">
    <property type="entry name" value="Plug"/>
    <property type="match status" value="1"/>
</dbReference>
<gene>
    <name evidence="10" type="ORF">NCTC11388_04047</name>
</gene>
<comment type="subcellular location">
    <subcellularLocation>
        <location evidence="1 7">Cell outer membrane</location>
        <topology evidence="1 7">Multi-pass membrane protein</topology>
    </subcellularLocation>
</comment>
<dbReference type="Proteomes" id="UP000254893">
    <property type="component" value="Unassembled WGS sequence"/>
</dbReference>
<dbReference type="InterPro" id="IPR036942">
    <property type="entry name" value="Beta-barrel_TonB_sf"/>
</dbReference>
<evidence type="ECO:0000259" key="9">
    <source>
        <dbReference type="Pfam" id="PF07715"/>
    </source>
</evidence>
<dbReference type="InterPro" id="IPR039426">
    <property type="entry name" value="TonB-dep_rcpt-like"/>
</dbReference>
<evidence type="ECO:0000256" key="7">
    <source>
        <dbReference type="PROSITE-ProRule" id="PRU01360"/>
    </source>
</evidence>
<dbReference type="RefSeq" id="WP_115171402.1">
    <property type="nucleotide sequence ID" value="NZ_UGYW01000002.1"/>
</dbReference>
<dbReference type="InterPro" id="IPR023996">
    <property type="entry name" value="TonB-dep_OMP_SusC/RagA"/>
</dbReference>
<keyword evidence="10" id="KW-0675">Receptor</keyword>
<keyword evidence="4 7" id="KW-0812">Transmembrane</keyword>
<dbReference type="Gene3D" id="2.170.130.10">
    <property type="entry name" value="TonB-dependent receptor, plug domain"/>
    <property type="match status" value="1"/>
</dbReference>
<dbReference type="SUPFAM" id="SSF56935">
    <property type="entry name" value="Porins"/>
    <property type="match status" value="1"/>
</dbReference>